<comment type="caution">
    <text evidence="2">The sequence shown here is derived from an EMBL/GenBank/DDBJ whole genome shotgun (WGS) entry which is preliminary data.</text>
</comment>
<sequence length="738" mass="79940">MGILRKRTSKANLKAKEDRAPTPPPQLPPLPDHIRRAQAAKAASNAANAQAQIPAANRRRSKSLWANSDEARDAARAVTPISRRGSIGSTASGAAQPWRSREAWLALHAPPEPPSILSALTFPCAQEELPPGWRGRGGGGFFGAEGMMTESEMVRRADAELRSDIKKDAPYSPRRTPGSPRSARRVFAAQQQEPPVSNITPRRLDFEQAATTPRTAGGLGLSSASDSASTGSTGSGSPPSFISLAPSSTAAVPITPRPRRTQEDANTHTPPETVASPGTPNVLMTPNAAVVPTLADARNMWGAQAQPRAASPLQRAGQLVHLGIRYWICRNGQLSDDGHGRVERVMEHRASLPTDRGAGDVAGRDRAAEVIDFTRSPPVAGAHHHAAPVSRIPQPVRQASLPQQQQSAAHQFPAPPPSAMVLPSQQNLGGSRPPSRNTSNGSQRPSSRQAVDRPPSRQAAAEQRAPSRQASYGDRSAASRPASRQQFMDRLDRPPSRGASSTGHSADGRHVPHTPAAIADAVTAWRQRSKREANEEPFMPGPGASRSRTPSNAEQFMPGPGHGHGYEPPRKEIPRDWPTEELEHDPFAPVSHHGSQHGHAWEAAYDYEDEEDDFRPPTRLPQMGMPVQQQHHLPQQQHHYQPQQHHAHGHHGQHNMAHMQHMQHVQHVPRQMQMQHAQPQPMHGGYQAHTQQAHVPHGVPGGIMQMAPGVPMGKVPMQVPQMQKSPRVQQSVAQGGWI</sequence>
<feature type="compositionally biased region" description="Basic and acidic residues" evidence="1">
    <location>
        <begin position="564"/>
        <end position="575"/>
    </location>
</feature>
<accession>A0A427XXB8</accession>
<dbReference type="EMBL" id="RSCE01000004">
    <property type="protein sequence ID" value="RSH83480.1"/>
    <property type="molecule type" value="Genomic_DNA"/>
</dbReference>
<feature type="compositionally biased region" description="Polar residues" evidence="1">
    <location>
        <begin position="189"/>
        <end position="200"/>
    </location>
</feature>
<feature type="region of interest" description="Disordered" evidence="1">
    <location>
        <begin position="629"/>
        <end position="652"/>
    </location>
</feature>
<keyword evidence="3" id="KW-1185">Reference proteome</keyword>
<dbReference type="OrthoDB" id="10690065at2759"/>
<gene>
    <name evidence="2" type="ORF">EHS24_007166</name>
</gene>
<feature type="region of interest" description="Disordered" evidence="1">
    <location>
        <begin position="526"/>
        <end position="575"/>
    </location>
</feature>
<evidence type="ECO:0000313" key="3">
    <source>
        <dbReference type="Proteomes" id="UP000279236"/>
    </source>
</evidence>
<dbReference type="AlphaFoldDB" id="A0A427XXB8"/>
<feature type="region of interest" description="Disordered" evidence="1">
    <location>
        <begin position="396"/>
        <end position="513"/>
    </location>
</feature>
<evidence type="ECO:0000256" key="1">
    <source>
        <dbReference type="SAM" id="MobiDB-lite"/>
    </source>
</evidence>
<dbReference type="RefSeq" id="XP_028477432.1">
    <property type="nucleotide sequence ID" value="XM_028622540.1"/>
</dbReference>
<reference evidence="2 3" key="1">
    <citation type="submission" date="2018-11" db="EMBL/GenBank/DDBJ databases">
        <title>Genome sequence of Apiotrichum porosum DSM 27194.</title>
        <authorList>
            <person name="Aliyu H."/>
            <person name="Gorte O."/>
            <person name="Ochsenreither K."/>
        </authorList>
    </citation>
    <scope>NUCLEOTIDE SEQUENCE [LARGE SCALE GENOMIC DNA]</scope>
    <source>
        <strain evidence="2 3">DSM 27194</strain>
    </source>
</reference>
<proteinExistence type="predicted"/>
<feature type="compositionally biased region" description="Low complexity" evidence="1">
    <location>
        <begin position="221"/>
        <end position="240"/>
    </location>
</feature>
<dbReference type="GeneID" id="39591709"/>
<organism evidence="2 3">
    <name type="scientific">Apiotrichum porosum</name>
    <dbReference type="NCBI Taxonomy" id="105984"/>
    <lineage>
        <taxon>Eukaryota</taxon>
        <taxon>Fungi</taxon>
        <taxon>Dikarya</taxon>
        <taxon>Basidiomycota</taxon>
        <taxon>Agaricomycotina</taxon>
        <taxon>Tremellomycetes</taxon>
        <taxon>Trichosporonales</taxon>
        <taxon>Trichosporonaceae</taxon>
        <taxon>Apiotrichum</taxon>
    </lineage>
</organism>
<feature type="compositionally biased region" description="Low complexity" evidence="1">
    <location>
        <begin position="629"/>
        <end position="644"/>
    </location>
</feature>
<feature type="region of interest" description="Disordered" evidence="1">
    <location>
        <begin position="162"/>
        <end position="283"/>
    </location>
</feature>
<feature type="compositionally biased region" description="Low complexity" evidence="1">
    <location>
        <begin position="37"/>
        <end position="56"/>
    </location>
</feature>
<feature type="compositionally biased region" description="Polar residues" evidence="1">
    <location>
        <begin position="423"/>
        <end position="449"/>
    </location>
</feature>
<evidence type="ECO:0000313" key="2">
    <source>
        <dbReference type="EMBL" id="RSH83480.1"/>
    </source>
</evidence>
<name>A0A427XXB8_9TREE</name>
<feature type="compositionally biased region" description="Low complexity" evidence="1">
    <location>
        <begin position="396"/>
        <end position="412"/>
    </location>
</feature>
<dbReference type="Proteomes" id="UP000279236">
    <property type="component" value="Unassembled WGS sequence"/>
</dbReference>
<feature type="compositionally biased region" description="Pro residues" evidence="1">
    <location>
        <begin position="21"/>
        <end position="31"/>
    </location>
</feature>
<protein>
    <submittedName>
        <fullName evidence="2">Uncharacterized protein</fullName>
    </submittedName>
</protein>
<feature type="region of interest" description="Disordered" evidence="1">
    <location>
        <begin position="1"/>
        <end position="76"/>
    </location>
</feature>